<dbReference type="AlphaFoldDB" id="A0A7J7IWV1"/>
<evidence type="ECO:0000313" key="1">
    <source>
        <dbReference type="EMBL" id="KAF6017708.1"/>
    </source>
</evidence>
<dbReference type="GO" id="GO:0006189">
    <property type="term" value="P:'de novo' IMP biosynthetic process"/>
    <property type="evidence" value="ECO:0007669"/>
    <property type="project" value="TreeGrafter"/>
</dbReference>
<dbReference type="InterPro" id="IPR024050">
    <property type="entry name" value="AICAR_Tfase_insert_dom_sf"/>
</dbReference>
<dbReference type="GO" id="GO:0005829">
    <property type="term" value="C:cytosol"/>
    <property type="evidence" value="ECO:0007669"/>
    <property type="project" value="TreeGrafter"/>
</dbReference>
<dbReference type="PANTHER" id="PTHR11692:SF0">
    <property type="entry name" value="BIFUNCTIONAL PURINE BIOSYNTHESIS PROTEIN ATIC"/>
    <property type="match status" value="1"/>
</dbReference>
<dbReference type="FunFam" id="1.10.287.440:FF:000001">
    <property type="entry name" value="Bifunctional purine biosynthesis protein PURH"/>
    <property type="match status" value="1"/>
</dbReference>
<sequence length="194" mass="21752">MFQNVVSNHKTLSEEAIRDLIVATIALKYTQSNSVCYAKNGQVIGIGAGQQSRIHCTRLAGDKADNWWLRHHPKVLNMVFKPHVKRAEKSNAIDTYVAGIAGTEMDQARWESYFEKIPEALAESEKTLWIGQQSKVSLSSDAFFPFRDNIDRAHQSGVEYIAAPSGSNNDAVVVEACDEHDITMVHTQTRLFHH</sequence>
<reference evidence="1" key="1">
    <citation type="submission" date="2020-06" db="EMBL/GenBank/DDBJ databases">
        <title>Draft genome of Bugula neritina, a colonial animal packing powerful symbionts and potential medicines.</title>
        <authorList>
            <person name="Rayko M."/>
        </authorList>
    </citation>
    <scope>NUCLEOTIDE SEQUENCE [LARGE SCALE GENOMIC DNA]</scope>
    <source>
        <strain evidence="1">Kwan_BN1</strain>
    </source>
</reference>
<dbReference type="SUPFAM" id="SSF53927">
    <property type="entry name" value="Cytidine deaminase-like"/>
    <property type="match status" value="1"/>
</dbReference>
<comment type="caution">
    <text evidence="1">The sequence shown here is derived from an EMBL/GenBank/DDBJ whole genome shotgun (WGS) entry which is preliminary data.</text>
</comment>
<protein>
    <submittedName>
        <fullName evidence="1">ATIC</fullName>
    </submittedName>
</protein>
<dbReference type="Gene3D" id="3.40.140.20">
    <property type="match status" value="1"/>
</dbReference>
<dbReference type="Proteomes" id="UP000593567">
    <property type="component" value="Unassembled WGS sequence"/>
</dbReference>
<dbReference type="PANTHER" id="PTHR11692">
    <property type="entry name" value="BIFUNCTIONAL PURINE BIOSYNTHESIS PROTEIN PURH"/>
    <property type="match status" value="1"/>
</dbReference>
<gene>
    <name evidence="1" type="ORF">EB796_023990</name>
</gene>
<dbReference type="Gene3D" id="1.10.287.440">
    <property type="match status" value="1"/>
</dbReference>
<dbReference type="GO" id="GO:0003937">
    <property type="term" value="F:IMP cyclohydrolase activity"/>
    <property type="evidence" value="ECO:0007669"/>
    <property type="project" value="InterPro"/>
</dbReference>
<dbReference type="InterPro" id="IPR002695">
    <property type="entry name" value="PurH-like"/>
</dbReference>
<evidence type="ECO:0000313" key="2">
    <source>
        <dbReference type="Proteomes" id="UP000593567"/>
    </source>
</evidence>
<dbReference type="InterPro" id="IPR024051">
    <property type="entry name" value="AICAR_Tfase_dup_dom_sf"/>
</dbReference>
<dbReference type="InterPro" id="IPR016193">
    <property type="entry name" value="Cytidine_deaminase-like"/>
</dbReference>
<name>A0A7J7IWV1_BUGNE</name>
<keyword evidence="2" id="KW-1185">Reference proteome</keyword>
<organism evidence="1 2">
    <name type="scientific">Bugula neritina</name>
    <name type="common">Brown bryozoan</name>
    <name type="synonym">Sertularia neritina</name>
    <dbReference type="NCBI Taxonomy" id="10212"/>
    <lineage>
        <taxon>Eukaryota</taxon>
        <taxon>Metazoa</taxon>
        <taxon>Spiralia</taxon>
        <taxon>Lophotrochozoa</taxon>
        <taxon>Bryozoa</taxon>
        <taxon>Gymnolaemata</taxon>
        <taxon>Cheilostomatida</taxon>
        <taxon>Flustrina</taxon>
        <taxon>Buguloidea</taxon>
        <taxon>Bugulidae</taxon>
        <taxon>Bugula</taxon>
    </lineage>
</organism>
<dbReference type="OrthoDB" id="6017153at2759"/>
<dbReference type="EMBL" id="VXIV02003366">
    <property type="protein sequence ID" value="KAF6017708.1"/>
    <property type="molecule type" value="Genomic_DNA"/>
</dbReference>
<accession>A0A7J7IWV1</accession>
<dbReference type="Pfam" id="PF01808">
    <property type="entry name" value="AICARFT_IMPCHas"/>
    <property type="match status" value="1"/>
</dbReference>
<dbReference type="GO" id="GO:0004643">
    <property type="term" value="F:phosphoribosylaminoimidazolecarboxamide formyltransferase activity"/>
    <property type="evidence" value="ECO:0007669"/>
    <property type="project" value="InterPro"/>
</dbReference>
<proteinExistence type="predicted"/>